<comment type="caution">
    <text evidence="2">The sequence shown here is derived from an EMBL/GenBank/DDBJ whole genome shotgun (WGS) entry which is preliminary data.</text>
</comment>
<dbReference type="Proteomes" id="UP001626550">
    <property type="component" value="Unassembled WGS sequence"/>
</dbReference>
<name>A0ABD2PR72_9PLAT</name>
<sequence>MVSGYIPYEPITNSIKGKSSYVNIIVKIWKSAFGSFTELEDILRFVVMIVELFGGIMNFYRNMGSDTGSFKSVEIAVERLFSQLIAGFKAGGHGFQLPHRANEVLQKYMKEKLRKTQTDAYPQLHREFYNEFYFEAMKVHESCKTLLVLSGFIGKETDELSYMCKIHREIKGKELWEITITGKSIVVKKGGKEPSDEDLKISMTSLLELMSSEATFDNFESIVRVGELYVLLTIYMVYKDYEQLTYLKTSLIELRKIYSVIEQTIGIPVCIAKLASLAEKFLNKDSNKFRLKLQGDKIVEDCRKPLFFFLNKCERYLGLIVFFRCHKPTMLKSTGVDESVQFSLEMNCICPNQTEGWQVTMSSEKLPLKFDFNPSRASRFAKCWKGNMSLFRSLRKFYSKRLEGEAPLAIDFYNFLSYVKLILISLIWQMSEATQQQEVDDLIKEFQNIIIFLNKIICTYDKTTMTSDAFKHVVDGATRFYSQNFNSTQVAASKSDIKWTNMAVELYDDLTVQGPSDMDTQTYMEEKGVFIHVDDNNGGLKFTFKDGDTFYEVQFTANKHTGKITFSKSSHEAKIVALLTNKSAVMKVTQLMTSIIFLNLYGTPAMKELSAGIVEKLVNFGPKWKDAGTELASVMSDTTLLNYRTVVTFISRYNLTLKADTVADSNSSENYLSTLNISSQTGTVVRLNNVVESKPEGGNENSDNPNNQETVEQVMKISEPATINSGGNDDGGHEDGGIEDGGNEDGTNEYGGHEDGGNINCGNDDGGHEDGTNEYGGHEDGGNINCGNDDGGNKDDEDGEDSSDEEPKQAEFKKSQLKSIKNMFKYDDNRIILSWTVVLAYEDQVRRIIFKRNDQGDWVAMDASMSKDLSEEEIETIYEEIISYCEKAKTLDIDPLRELLLAATIIILILNQITSEMHTHKKIEGQISKSIEESSKHLHHEGNYLHRVAKCLHENHKIQHLIHKIERIDFKQTAEEIVCGIIIILSEANVKDVAFNWSSGTESLELGFKMGTQYMQLHSVKINSNSHHCDDHQPDHNIDRCLNSILKLVSLNEEQPMDSLKRAFTVLFYIYKSSQCNLDIGMRHREKLCDTILLNLGQCCSILFKSMIPVYQRKYVEKICSLFTYISSDVKFETLLAQVLKYASDKFSIVQELVTMLFGMQVIYMVRGPTLKQSSFYLDESLTLKLDSNLLKGTLLNNYLKYIESTDEFDIKNCMSSMIFLLSYAQYLVGIGQDASFMSVMLTTIFSKMESRFADSAAEIKQIKDWVTKILGDILGGSYTSQDVREFYGKIILQTEELSKAIITTRVTISVNHEVEALKRGYLYQFSHIKTEYKLSLIDGEPIVTTENEIVMRASRMRIVLREVLKFAYDITKKIVFAQLLIFLVCLMRAILEEEGQKIDEEAWAAFLKELIGTYGGVLSGNEEFIGYMKLIFFGKMVQTVSLFMEAAEKQDQAIRARKTAKTGRLASGKAYGLAIMGRGEDISYSWTREGEKITVSKQIGFGDERDLDTESIKLEVNTLISKINDNGILNTSLLRILLENIVKFVMVLLLRIKEDEKAVVVESFIKQLKKILTEKSWMGSNKELLQNTVAALEKLPSAKICDIFEKASELVRGK</sequence>
<organism evidence="2 3">
    <name type="scientific">Cichlidogyrus casuarinus</name>
    <dbReference type="NCBI Taxonomy" id="1844966"/>
    <lineage>
        <taxon>Eukaryota</taxon>
        <taxon>Metazoa</taxon>
        <taxon>Spiralia</taxon>
        <taxon>Lophotrochozoa</taxon>
        <taxon>Platyhelminthes</taxon>
        <taxon>Monogenea</taxon>
        <taxon>Monopisthocotylea</taxon>
        <taxon>Dactylogyridea</taxon>
        <taxon>Ancyrocephalidae</taxon>
        <taxon>Cichlidogyrus</taxon>
    </lineage>
</organism>
<dbReference type="EMBL" id="JBJKFK010003359">
    <property type="protein sequence ID" value="KAL3309980.1"/>
    <property type="molecule type" value="Genomic_DNA"/>
</dbReference>
<feature type="compositionally biased region" description="Basic and acidic residues" evidence="1">
    <location>
        <begin position="765"/>
        <end position="781"/>
    </location>
</feature>
<keyword evidence="3" id="KW-1185">Reference proteome</keyword>
<protein>
    <submittedName>
        <fullName evidence="2">Uncharacterized protein</fullName>
    </submittedName>
</protein>
<reference evidence="2 3" key="1">
    <citation type="submission" date="2024-11" db="EMBL/GenBank/DDBJ databases">
        <title>Adaptive evolution of stress response genes in parasites aligns with host niche diversity.</title>
        <authorList>
            <person name="Hahn C."/>
            <person name="Resl P."/>
        </authorList>
    </citation>
    <scope>NUCLEOTIDE SEQUENCE [LARGE SCALE GENOMIC DNA]</scope>
    <source>
        <strain evidence="2">EGGRZ-B1_66</strain>
        <tissue evidence="2">Body</tissue>
    </source>
</reference>
<feature type="region of interest" description="Disordered" evidence="1">
    <location>
        <begin position="721"/>
        <end position="813"/>
    </location>
</feature>
<feature type="compositionally biased region" description="Acidic residues" evidence="1">
    <location>
        <begin position="737"/>
        <end position="747"/>
    </location>
</feature>
<evidence type="ECO:0000313" key="2">
    <source>
        <dbReference type="EMBL" id="KAL3309980.1"/>
    </source>
</evidence>
<gene>
    <name evidence="2" type="ORF">Ciccas_011461</name>
</gene>
<feature type="compositionally biased region" description="Acidic residues" evidence="1">
    <location>
        <begin position="795"/>
        <end position="804"/>
    </location>
</feature>
<proteinExistence type="predicted"/>
<evidence type="ECO:0000313" key="3">
    <source>
        <dbReference type="Proteomes" id="UP001626550"/>
    </source>
</evidence>
<evidence type="ECO:0000256" key="1">
    <source>
        <dbReference type="SAM" id="MobiDB-lite"/>
    </source>
</evidence>
<accession>A0ABD2PR72</accession>